<dbReference type="AlphaFoldDB" id="A0ABD0QTK1"/>
<sequence>PPVILKLDEPERRHHTCIEFTVRGFPHPTLRWFHKGREILGTSGYIRMEMEYYQDYLEGCLTFQNPTHYDNGNYTLVASNSLGSVTKTVYGYFLEPPFIEDD</sequence>
<comment type="caution">
    <text evidence="2">The sequence shown here is derived from an EMBL/GenBank/DDBJ whole genome shotgun (WGS) entry which is preliminary data.</text>
</comment>
<dbReference type="FunFam" id="2.60.40.10:FF:002811">
    <property type="entry name" value="Tyrosine-protein kinase receptor"/>
    <property type="match status" value="1"/>
</dbReference>
<reference evidence="2 3" key="1">
    <citation type="submission" date="2024-05" db="EMBL/GenBank/DDBJ databases">
        <title>Genome sequencing and assembly of Indian major carp, Cirrhinus mrigala (Hamilton, 1822).</title>
        <authorList>
            <person name="Mohindra V."/>
            <person name="Chowdhury L.M."/>
            <person name="Lal K."/>
            <person name="Jena J.K."/>
        </authorList>
    </citation>
    <scope>NUCLEOTIDE SEQUENCE [LARGE SCALE GENOMIC DNA]</scope>
    <source>
        <strain evidence="2">CM1030</strain>
        <tissue evidence="2">Blood</tissue>
    </source>
</reference>
<evidence type="ECO:0000259" key="1">
    <source>
        <dbReference type="Pfam" id="PF07679"/>
    </source>
</evidence>
<gene>
    <name evidence="2" type="ORF">M9458_016646</name>
</gene>
<evidence type="ECO:0000313" key="2">
    <source>
        <dbReference type="EMBL" id="KAL0189547.1"/>
    </source>
</evidence>
<dbReference type="InterPro" id="IPR036179">
    <property type="entry name" value="Ig-like_dom_sf"/>
</dbReference>
<proteinExistence type="predicted"/>
<organism evidence="2 3">
    <name type="scientific">Cirrhinus mrigala</name>
    <name type="common">Mrigala</name>
    <dbReference type="NCBI Taxonomy" id="683832"/>
    <lineage>
        <taxon>Eukaryota</taxon>
        <taxon>Metazoa</taxon>
        <taxon>Chordata</taxon>
        <taxon>Craniata</taxon>
        <taxon>Vertebrata</taxon>
        <taxon>Euteleostomi</taxon>
        <taxon>Actinopterygii</taxon>
        <taxon>Neopterygii</taxon>
        <taxon>Teleostei</taxon>
        <taxon>Ostariophysi</taxon>
        <taxon>Cypriniformes</taxon>
        <taxon>Cyprinidae</taxon>
        <taxon>Labeoninae</taxon>
        <taxon>Labeonini</taxon>
        <taxon>Cirrhinus</taxon>
    </lineage>
</organism>
<dbReference type="InterPro" id="IPR013783">
    <property type="entry name" value="Ig-like_fold"/>
</dbReference>
<feature type="domain" description="Immunoglobulin I-set" evidence="1">
    <location>
        <begin position="18"/>
        <end position="89"/>
    </location>
</feature>
<dbReference type="EMBL" id="JAMKFB020000007">
    <property type="protein sequence ID" value="KAL0189547.1"/>
    <property type="molecule type" value="Genomic_DNA"/>
</dbReference>
<keyword evidence="3" id="KW-1185">Reference proteome</keyword>
<evidence type="ECO:0000313" key="3">
    <source>
        <dbReference type="Proteomes" id="UP001529510"/>
    </source>
</evidence>
<accession>A0ABD0QTK1</accession>
<dbReference type="Gene3D" id="2.60.40.10">
    <property type="entry name" value="Immunoglobulins"/>
    <property type="match status" value="1"/>
</dbReference>
<name>A0ABD0QTK1_CIRMR</name>
<protein>
    <recommendedName>
        <fullName evidence="1">Immunoglobulin I-set domain-containing protein</fullName>
    </recommendedName>
</protein>
<feature type="non-terminal residue" evidence="2">
    <location>
        <position position="102"/>
    </location>
</feature>
<dbReference type="Proteomes" id="UP001529510">
    <property type="component" value="Unassembled WGS sequence"/>
</dbReference>
<feature type="non-terminal residue" evidence="2">
    <location>
        <position position="1"/>
    </location>
</feature>
<dbReference type="SUPFAM" id="SSF48726">
    <property type="entry name" value="Immunoglobulin"/>
    <property type="match status" value="1"/>
</dbReference>
<dbReference type="Pfam" id="PF07679">
    <property type="entry name" value="I-set"/>
    <property type="match status" value="1"/>
</dbReference>
<dbReference type="InterPro" id="IPR013098">
    <property type="entry name" value="Ig_I-set"/>
</dbReference>